<keyword evidence="1" id="KW-0472">Membrane</keyword>
<protein>
    <submittedName>
        <fullName evidence="2">Uncharacterized protein</fullName>
    </submittedName>
</protein>
<feature type="transmembrane region" description="Helical" evidence="1">
    <location>
        <begin position="12"/>
        <end position="34"/>
    </location>
</feature>
<name>A0A1C7LP50_GRIFR</name>
<keyword evidence="1" id="KW-1133">Transmembrane helix</keyword>
<proteinExistence type="predicted"/>
<sequence length="119" mass="12674">MGTAVACALVGDWWCFCCIVLGIVASGLSCFVIGSGRLQFSHPEPAQGAPRGDGMLILDQDVVLLRGEEGAVNSITRGRFALHFSSEPEYRNIGFCSMLLTIQFLAQLLLIPQAPSSAS</sequence>
<dbReference type="AlphaFoldDB" id="A0A1C7LP50"/>
<accession>A0A1C7LP50</accession>
<evidence type="ECO:0000256" key="1">
    <source>
        <dbReference type="SAM" id="Phobius"/>
    </source>
</evidence>
<keyword evidence="3" id="KW-1185">Reference proteome</keyword>
<keyword evidence="1" id="KW-0812">Transmembrane</keyword>
<dbReference type="Proteomes" id="UP000092993">
    <property type="component" value="Unassembled WGS sequence"/>
</dbReference>
<dbReference type="EMBL" id="LUGG01000032">
    <property type="protein sequence ID" value="OBZ66308.1"/>
    <property type="molecule type" value="Genomic_DNA"/>
</dbReference>
<evidence type="ECO:0000313" key="2">
    <source>
        <dbReference type="EMBL" id="OBZ66308.1"/>
    </source>
</evidence>
<dbReference type="STRING" id="5627.A0A1C7LP50"/>
<gene>
    <name evidence="2" type="ORF">A0H81_13873</name>
</gene>
<dbReference type="OrthoDB" id="2664332at2759"/>
<reference evidence="2 3" key="1">
    <citation type="submission" date="2016-03" db="EMBL/GenBank/DDBJ databases">
        <title>Whole genome sequencing of Grifola frondosa 9006-11.</title>
        <authorList>
            <person name="Min B."/>
            <person name="Park H."/>
            <person name="Kim J.-G."/>
            <person name="Cho H."/>
            <person name="Oh Y.-L."/>
            <person name="Kong W.-S."/>
            <person name="Choi I.-G."/>
        </authorList>
    </citation>
    <scope>NUCLEOTIDE SEQUENCE [LARGE SCALE GENOMIC DNA]</scope>
    <source>
        <strain evidence="2 3">9006-11</strain>
    </source>
</reference>
<organism evidence="2 3">
    <name type="scientific">Grifola frondosa</name>
    <name type="common">Maitake</name>
    <name type="synonym">Polyporus frondosus</name>
    <dbReference type="NCBI Taxonomy" id="5627"/>
    <lineage>
        <taxon>Eukaryota</taxon>
        <taxon>Fungi</taxon>
        <taxon>Dikarya</taxon>
        <taxon>Basidiomycota</taxon>
        <taxon>Agaricomycotina</taxon>
        <taxon>Agaricomycetes</taxon>
        <taxon>Polyporales</taxon>
        <taxon>Grifolaceae</taxon>
        <taxon>Grifola</taxon>
    </lineage>
</organism>
<comment type="caution">
    <text evidence="2">The sequence shown here is derived from an EMBL/GenBank/DDBJ whole genome shotgun (WGS) entry which is preliminary data.</text>
</comment>
<dbReference type="OMA" id="EPEYRNI"/>
<evidence type="ECO:0000313" key="3">
    <source>
        <dbReference type="Proteomes" id="UP000092993"/>
    </source>
</evidence>